<evidence type="ECO:0000259" key="2">
    <source>
        <dbReference type="Pfam" id="PF19631"/>
    </source>
</evidence>
<sequence length="114" mass="12193">MTTPDHLPRIDLTQAVQVVRDQLMAAATSGAGQELRFDVGEIQMEFAVELRRDTRVTGGVKAWVVSADADRGSGSAHTHKVAFTLKPKDARTGGDWEIGNDGPEADISAFGTGR</sequence>
<dbReference type="EMBL" id="CP109495">
    <property type="protein sequence ID" value="WUX50894.1"/>
    <property type="molecule type" value="Genomic_DNA"/>
</dbReference>
<dbReference type="Proteomes" id="UP001432209">
    <property type="component" value="Chromosome"/>
</dbReference>
<dbReference type="InterPro" id="IPR045608">
    <property type="entry name" value="Trypco2"/>
</dbReference>
<protein>
    <recommendedName>
        <fullName evidence="2">Trypsin-co-occurring domain-containing protein</fullName>
    </recommendedName>
</protein>
<organism evidence="3 4">
    <name type="scientific">Streptomyces niveus</name>
    <name type="common">Streptomyces spheroides</name>
    <dbReference type="NCBI Taxonomy" id="193462"/>
    <lineage>
        <taxon>Bacteria</taxon>
        <taxon>Bacillati</taxon>
        <taxon>Actinomycetota</taxon>
        <taxon>Actinomycetes</taxon>
        <taxon>Kitasatosporales</taxon>
        <taxon>Streptomycetaceae</taxon>
        <taxon>Streptomyces</taxon>
    </lineage>
</organism>
<dbReference type="RefSeq" id="WP_329074544.1">
    <property type="nucleotide sequence ID" value="NZ_CP109495.1"/>
</dbReference>
<evidence type="ECO:0000313" key="3">
    <source>
        <dbReference type="EMBL" id="WUX50894.1"/>
    </source>
</evidence>
<evidence type="ECO:0000313" key="4">
    <source>
        <dbReference type="Proteomes" id="UP001432209"/>
    </source>
</evidence>
<proteinExistence type="predicted"/>
<gene>
    <name evidence="3" type="ORF">OG442_04695</name>
</gene>
<feature type="domain" description="Trypsin-co-occurring" evidence="2">
    <location>
        <begin position="10"/>
        <end position="87"/>
    </location>
</feature>
<feature type="region of interest" description="Disordered" evidence="1">
    <location>
        <begin position="91"/>
        <end position="114"/>
    </location>
</feature>
<dbReference type="Pfam" id="PF19631">
    <property type="entry name" value="Trypco2"/>
    <property type="match status" value="1"/>
</dbReference>
<evidence type="ECO:0000256" key="1">
    <source>
        <dbReference type="SAM" id="MobiDB-lite"/>
    </source>
</evidence>
<accession>A0ABZ1ZX98</accession>
<keyword evidence="4" id="KW-1185">Reference proteome</keyword>
<name>A0ABZ1ZX98_STRNV</name>
<reference evidence="3" key="1">
    <citation type="submission" date="2022-10" db="EMBL/GenBank/DDBJ databases">
        <title>The complete genomes of actinobacterial strains from the NBC collection.</title>
        <authorList>
            <person name="Joergensen T.S."/>
            <person name="Alvarez Arevalo M."/>
            <person name="Sterndorff E.B."/>
            <person name="Faurdal D."/>
            <person name="Vuksanovic O."/>
            <person name="Mourched A.-S."/>
            <person name="Charusanti P."/>
            <person name="Shaw S."/>
            <person name="Blin K."/>
            <person name="Weber T."/>
        </authorList>
    </citation>
    <scope>NUCLEOTIDE SEQUENCE</scope>
    <source>
        <strain evidence="3">NBC_01432</strain>
    </source>
</reference>